<sequence length="130" mass="15863">MEHFVNSGWIIIIKDFKKSEKRSDRLTLGEIDQEDEIIYLDKKRGTPKVLIHELCHFGLGTVLEKMSENLPWKDLKKTKGRCRADKEFKWREDRTLEFEEYFYFSLNKKQIRILWDFIDEARKRYKEEEG</sequence>
<protein>
    <submittedName>
        <fullName evidence="1">Uncharacterized protein</fullName>
    </submittedName>
</protein>
<dbReference type="AlphaFoldDB" id="A0A1F8EC00"/>
<dbReference type="STRING" id="1802661.A2649_03190"/>
<evidence type="ECO:0000313" key="2">
    <source>
        <dbReference type="Proteomes" id="UP000176893"/>
    </source>
</evidence>
<organism evidence="1 2">
    <name type="scientific">Candidatus Yanofskybacteria bacterium RIFCSPHIGHO2_01_FULL_41_26</name>
    <dbReference type="NCBI Taxonomy" id="1802661"/>
    <lineage>
        <taxon>Bacteria</taxon>
        <taxon>Candidatus Yanofskyibacteriota</taxon>
    </lineage>
</organism>
<accession>A0A1F8EC00</accession>
<comment type="caution">
    <text evidence="1">The sequence shown here is derived from an EMBL/GenBank/DDBJ whole genome shotgun (WGS) entry which is preliminary data.</text>
</comment>
<dbReference type="Proteomes" id="UP000176893">
    <property type="component" value="Unassembled WGS sequence"/>
</dbReference>
<dbReference type="EMBL" id="MGJB01000017">
    <property type="protein sequence ID" value="OGM98270.1"/>
    <property type="molecule type" value="Genomic_DNA"/>
</dbReference>
<proteinExistence type="predicted"/>
<gene>
    <name evidence="1" type="ORF">A2649_03190</name>
</gene>
<name>A0A1F8EC00_9BACT</name>
<reference evidence="1 2" key="1">
    <citation type="journal article" date="2016" name="Nat. Commun.">
        <title>Thousands of microbial genomes shed light on interconnected biogeochemical processes in an aquifer system.</title>
        <authorList>
            <person name="Anantharaman K."/>
            <person name="Brown C.T."/>
            <person name="Hug L.A."/>
            <person name="Sharon I."/>
            <person name="Castelle C.J."/>
            <person name="Probst A.J."/>
            <person name="Thomas B.C."/>
            <person name="Singh A."/>
            <person name="Wilkins M.J."/>
            <person name="Karaoz U."/>
            <person name="Brodie E.L."/>
            <person name="Williams K.H."/>
            <person name="Hubbard S.S."/>
            <person name="Banfield J.F."/>
        </authorList>
    </citation>
    <scope>NUCLEOTIDE SEQUENCE [LARGE SCALE GENOMIC DNA]</scope>
</reference>
<evidence type="ECO:0000313" key="1">
    <source>
        <dbReference type="EMBL" id="OGM98270.1"/>
    </source>
</evidence>